<dbReference type="Pfam" id="PF00001">
    <property type="entry name" value="7tm_1"/>
    <property type="match status" value="1"/>
</dbReference>
<keyword evidence="2" id="KW-1003">Cell membrane</keyword>
<dbReference type="PANTHER" id="PTHR24225:SF0">
    <property type="entry name" value="N-FORMYL PEPTIDE RECEPTOR 2"/>
    <property type="match status" value="1"/>
</dbReference>
<evidence type="ECO:0000256" key="7">
    <source>
        <dbReference type="ARBA" id="ARBA00023136"/>
    </source>
</evidence>
<dbReference type="GeneTree" id="ENSGT01020000230438"/>
<dbReference type="Ensembl" id="ENSPNAT00000010120.2">
    <property type="protein sequence ID" value="ENSPNAP00000002634.2"/>
    <property type="gene ID" value="ENSPNAG00000008970.2"/>
</dbReference>
<dbReference type="GO" id="GO:0006935">
    <property type="term" value="P:chemotaxis"/>
    <property type="evidence" value="ECO:0007669"/>
    <property type="project" value="UniProtKB-KW"/>
</dbReference>
<comment type="subcellular location">
    <subcellularLocation>
        <location evidence="1">Cell membrane</location>
        <topology evidence="1">Multi-pass membrane protein</topology>
    </subcellularLocation>
</comment>
<keyword evidence="4 13" id="KW-0812">Transmembrane</keyword>
<dbReference type="Proteomes" id="UP001501920">
    <property type="component" value="Chromosome 20"/>
</dbReference>
<feature type="transmembrane region" description="Helical" evidence="14">
    <location>
        <begin position="128"/>
        <end position="150"/>
    </location>
</feature>
<keyword evidence="6 13" id="KW-0297">G-protein coupled receptor</keyword>
<evidence type="ECO:0000256" key="10">
    <source>
        <dbReference type="ARBA" id="ARBA00023180"/>
    </source>
</evidence>
<dbReference type="PANTHER" id="PTHR24225">
    <property type="entry name" value="CHEMOTACTIC RECEPTOR"/>
    <property type="match status" value="1"/>
</dbReference>
<feature type="transmembrane region" description="Helical" evidence="14">
    <location>
        <begin position="85"/>
        <end position="108"/>
    </location>
</feature>
<dbReference type="SUPFAM" id="SSF81321">
    <property type="entry name" value="Family A G protein-coupled receptor-like"/>
    <property type="match status" value="1"/>
</dbReference>
<keyword evidence="9 13" id="KW-0675">Receptor</keyword>
<evidence type="ECO:0000313" key="16">
    <source>
        <dbReference type="Ensembl" id="ENSPNAP00000002634.2"/>
    </source>
</evidence>
<dbReference type="GO" id="GO:0007204">
    <property type="term" value="P:positive regulation of cytosolic calcium ion concentration"/>
    <property type="evidence" value="ECO:0007669"/>
    <property type="project" value="TreeGrafter"/>
</dbReference>
<evidence type="ECO:0000256" key="13">
    <source>
        <dbReference type="RuleBase" id="RU000688"/>
    </source>
</evidence>
<evidence type="ECO:0000256" key="2">
    <source>
        <dbReference type="ARBA" id="ARBA00022475"/>
    </source>
</evidence>
<evidence type="ECO:0000256" key="3">
    <source>
        <dbReference type="ARBA" id="ARBA00022500"/>
    </source>
</evidence>
<evidence type="ECO:0000256" key="6">
    <source>
        <dbReference type="ARBA" id="ARBA00023040"/>
    </source>
</evidence>
<keyword evidence="11 13" id="KW-0807">Transducer</keyword>
<dbReference type="PRINTS" id="PR00237">
    <property type="entry name" value="GPCRRHODOPSN"/>
</dbReference>
<evidence type="ECO:0000256" key="1">
    <source>
        <dbReference type="ARBA" id="ARBA00004651"/>
    </source>
</evidence>
<comment type="similarity">
    <text evidence="13">Belongs to the G-protein coupled receptor 1 family.</text>
</comment>
<feature type="transmembrane region" description="Helical" evidence="14">
    <location>
        <begin position="162"/>
        <end position="179"/>
    </location>
</feature>
<dbReference type="GO" id="GO:0004875">
    <property type="term" value="F:complement receptor activity"/>
    <property type="evidence" value="ECO:0007669"/>
    <property type="project" value="TreeGrafter"/>
</dbReference>
<feature type="transmembrane region" description="Helical" evidence="14">
    <location>
        <begin position="49"/>
        <end position="73"/>
    </location>
</feature>
<evidence type="ECO:0000256" key="12">
    <source>
        <dbReference type="ARBA" id="ARBA00025736"/>
    </source>
</evidence>
<organism evidence="16 17">
    <name type="scientific">Pygocentrus nattereri</name>
    <name type="common">Red-bellied piranha</name>
    <dbReference type="NCBI Taxonomy" id="42514"/>
    <lineage>
        <taxon>Eukaryota</taxon>
        <taxon>Metazoa</taxon>
        <taxon>Chordata</taxon>
        <taxon>Craniata</taxon>
        <taxon>Vertebrata</taxon>
        <taxon>Euteleostomi</taxon>
        <taxon>Actinopterygii</taxon>
        <taxon>Neopterygii</taxon>
        <taxon>Teleostei</taxon>
        <taxon>Ostariophysi</taxon>
        <taxon>Characiformes</taxon>
        <taxon>Characoidei</taxon>
        <taxon>Pygocentrus</taxon>
    </lineage>
</organism>
<evidence type="ECO:0000256" key="5">
    <source>
        <dbReference type="ARBA" id="ARBA00022989"/>
    </source>
</evidence>
<evidence type="ECO:0000313" key="17">
    <source>
        <dbReference type="Proteomes" id="UP001501920"/>
    </source>
</evidence>
<reference evidence="16" key="3">
    <citation type="submission" date="2025-09" db="UniProtKB">
        <authorList>
            <consortium name="Ensembl"/>
        </authorList>
    </citation>
    <scope>IDENTIFICATION</scope>
</reference>
<dbReference type="GO" id="GO:0004930">
    <property type="term" value="F:G protein-coupled receptor activity"/>
    <property type="evidence" value="ECO:0007669"/>
    <property type="project" value="UniProtKB-KW"/>
</dbReference>
<protein>
    <recommendedName>
        <fullName evidence="15">G-protein coupled receptors family 1 profile domain-containing protein</fullName>
    </recommendedName>
</protein>
<feature type="transmembrane region" description="Helical" evidence="14">
    <location>
        <begin position="213"/>
        <end position="238"/>
    </location>
</feature>
<keyword evidence="10" id="KW-0325">Glycoprotein</keyword>
<dbReference type="GO" id="GO:0006954">
    <property type="term" value="P:inflammatory response"/>
    <property type="evidence" value="ECO:0007669"/>
    <property type="project" value="TreeGrafter"/>
</dbReference>
<dbReference type="Gene3D" id="1.20.1070.10">
    <property type="entry name" value="Rhodopsin 7-helix transmembrane proteins"/>
    <property type="match status" value="1"/>
</dbReference>
<accession>A0A3B4BVV4</accession>
<reference evidence="16" key="2">
    <citation type="submission" date="2025-08" db="UniProtKB">
        <authorList>
            <consortium name="Ensembl"/>
        </authorList>
    </citation>
    <scope>IDENTIFICATION</scope>
</reference>
<comment type="similarity">
    <text evidence="12">Belongs to the chemokine-like receptor (CMKLR) family.</text>
</comment>
<feature type="transmembrane region" description="Helical" evidence="14">
    <location>
        <begin position="289"/>
        <end position="311"/>
    </location>
</feature>
<reference evidence="16 17" key="1">
    <citation type="submission" date="2020-10" db="EMBL/GenBank/DDBJ databases">
        <title>Pygocentrus nattereri (red-bellied piranha) genome, fPygNat1, primary haplotype.</title>
        <authorList>
            <person name="Myers G."/>
            <person name="Meyer A."/>
            <person name="Karagic N."/>
            <person name="Pippel M."/>
            <person name="Winkler S."/>
            <person name="Tracey A."/>
            <person name="Wood J."/>
            <person name="Formenti G."/>
            <person name="Howe K."/>
            <person name="Fedrigo O."/>
            <person name="Jarvis E.D."/>
        </authorList>
    </citation>
    <scope>NUCLEOTIDE SEQUENCE [LARGE SCALE GENOMIC DNA]</scope>
</reference>
<dbReference type="InterPro" id="IPR000826">
    <property type="entry name" value="Formyl_rcpt-rel"/>
</dbReference>
<evidence type="ECO:0000256" key="11">
    <source>
        <dbReference type="ARBA" id="ARBA00023224"/>
    </source>
</evidence>
<dbReference type="FunFam" id="1.20.1070.10:FF:000034">
    <property type="entry name" value="G-protein coupled receptor 1"/>
    <property type="match status" value="1"/>
</dbReference>
<keyword evidence="8" id="KW-1015">Disulfide bond</keyword>
<proteinExistence type="inferred from homology"/>
<dbReference type="InterPro" id="IPR000276">
    <property type="entry name" value="GPCR_Rhodpsn"/>
</dbReference>
<evidence type="ECO:0000256" key="14">
    <source>
        <dbReference type="SAM" id="Phobius"/>
    </source>
</evidence>
<dbReference type="PROSITE" id="PS50262">
    <property type="entry name" value="G_PROTEIN_RECEP_F1_2"/>
    <property type="match status" value="1"/>
</dbReference>
<dbReference type="STRING" id="42514.ENSPNAP00000002634"/>
<evidence type="ECO:0000256" key="8">
    <source>
        <dbReference type="ARBA" id="ARBA00023157"/>
    </source>
</evidence>
<feature type="domain" description="G-protein coupled receptors family 1 profile" evidence="15">
    <location>
        <begin position="65"/>
        <end position="309"/>
    </location>
</feature>
<evidence type="ECO:0000256" key="9">
    <source>
        <dbReference type="ARBA" id="ARBA00023170"/>
    </source>
</evidence>
<sequence>MYATKVSNKPVCVCFSESRGIMTSTPVTAAEYTDFKNQSSALCTDVKCVFYSVANVIIFILGIAGNSLVIWIAGFKMKKSVIATWYLSLAVSDFIMCSTLPFGVVQMVTDEWIFGLFLCKFRYFMKLINIYSSIFILVIISVDRCVLVMFPVWARNKRTVRKAAVIIMLGWIVSAALSSPETIFRDIVYKQKTKCVRKYINEQRKDINEQSHIAIVSCQFIFGFVIPFLIIVICYVLIMRKLKFNQMTMSKKPFKIMTLLIAAFLICWLPFHLFSFLKIHYKGFNFVEVLKLFGVILANANSCLNPLLYAFMGRNFKKQCYSVLSNIENVIEEEEEGREGVQGTAINTNEESISSAV</sequence>
<dbReference type="OMA" id="ENGKYTH"/>
<keyword evidence="7 14" id="KW-0472">Membrane</keyword>
<keyword evidence="17" id="KW-1185">Reference proteome</keyword>
<name>A0A3B4BVV4_PYGNA</name>
<feature type="transmembrane region" description="Helical" evidence="14">
    <location>
        <begin position="259"/>
        <end position="277"/>
    </location>
</feature>
<dbReference type="PROSITE" id="PS00237">
    <property type="entry name" value="G_PROTEIN_RECEP_F1_1"/>
    <property type="match status" value="1"/>
</dbReference>
<dbReference type="PRINTS" id="PR00526">
    <property type="entry name" value="FMETLEUPHER"/>
</dbReference>
<dbReference type="GO" id="GO:0007200">
    <property type="term" value="P:phospholipase C-activating G protein-coupled receptor signaling pathway"/>
    <property type="evidence" value="ECO:0007669"/>
    <property type="project" value="TreeGrafter"/>
</dbReference>
<dbReference type="AlphaFoldDB" id="A0A3B4BVV4"/>
<evidence type="ECO:0000256" key="4">
    <source>
        <dbReference type="ARBA" id="ARBA00022692"/>
    </source>
</evidence>
<dbReference type="GO" id="GO:0005886">
    <property type="term" value="C:plasma membrane"/>
    <property type="evidence" value="ECO:0007669"/>
    <property type="project" value="UniProtKB-SubCell"/>
</dbReference>
<dbReference type="InterPro" id="IPR017452">
    <property type="entry name" value="GPCR_Rhodpsn_7TM"/>
</dbReference>
<gene>
    <name evidence="16" type="primary">CMKLR1</name>
</gene>
<evidence type="ECO:0000259" key="15">
    <source>
        <dbReference type="PROSITE" id="PS50262"/>
    </source>
</evidence>
<keyword evidence="5 14" id="KW-1133">Transmembrane helix</keyword>
<keyword evidence="3" id="KW-0145">Chemotaxis</keyword>